<organism evidence="2">
    <name type="scientific">bioreactor metagenome</name>
    <dbReference type="NCBI Taxonomy" id="1076179"/>
    <lineage>
        <taxon>unclassified sequences</taxon>
        <taxon>metagenomes</taxon>
        <taxon>ecological metagenomes</taxon>
    </lineage>
</organism>
<name>A0A645FUD5_9ZZZZ</name>
<keyword evidence="1" id="KW-1133">Transmembrane helix</keyword>
<dbReference type="EMBL" id="VSSQ01065321">
    <property type="protein sequence ID" value="MPN18065.1"/>
    <property type="molecule type" value="Genomic_DNA"/>
</dbReference>
<keyword evidence="1" id="KW-0472">Membrane</keyword>
<dbReference type="AlphaFoldDB" id="A0A645FUD5"/>
<evidence type="ECO:0000313" key="2">
    <source>
        <dbReference type="EMBL" id="MPN18065.1"/>
    </source>
</evidence>
<gene>
    <name evidence="2" type="ORF">SDC9_165423</name>
</gene>
<feature type="transmembrane region" description="Helical" evidence="1">
    <location>
        <begin position="52"/>
        <end position="72"/>
    </location>
</feature>
<keyword evidence="1" id="KW-0812">Transmembrane</keyword>
<accession>A0A645FUD5</accession>
<feature type="transmembrane region" description="Helical" evidence="1">
    <location>
        <begin position="137"/>
        <end position="156"/>
    </location>
</feature>
<comment type="caution">
    <text evidence="2">The sequence shown here is derived from an EMBL/GenBank/DDBJ whole genome shotgun (WGS) entry which is preliminary data.</text>
</comment>
<sequence>MRLSLGALALMVLGTGLTTMLIYTDVFVPMSRAVYSGAANLNWKALDEVSKFSSVVIFVGMALGFLVYYFAIWRRFKKENIRLPFLCGENVTVANSGHERHEIRSYDFYSVGGKIEHSQVVNYYFRGIINEQITTRVLTWAAWLIIIVLVGNTIAAM</sequence>
<protein>
    <submittedName>
        <fullName evidence="2">Uncharacterized protein</fullName>
    </submittedName>
</protein>
<evidence type="ECO:0000256" key="1">
    <source>
        <dbReference type="SAM" id="Phobius"/>
    </source>
</evidence>
<proteinExistence type="predicted"/>
<reference evidence="2" key="1">
    <citation type="submission" date="2019-08" db="EMBL/GenBank/DDBJ databases">
        <authorList>
            <person name="Kucharzyk K."/>
            <person name="Murdoch R.W."/>
            <person name="Higgins S."/>
            <person name="Loffler F."/>
        </authorList>
    </citation>
    <scope>NUCLEOTIDE SEQUENCE</scope>
</reference>